<proteinExistence type="inferred from homology"/>
<keyword evidence="2 5" id="KW-0436">Ligase</keyword>
<evidence type="ECO:0000259" key="4">
    <source>
        <dbReference type="PROSITE" id="PS50075"/>
    </source>
</evidence>
<keyword evidence="5" id="KW-0614">Plasmid</keyword>
<evidence type="ECO:0000313" key="5">
    <source>
        <dbReference type="EMBL" id="ASW03123.1"/>
    </source>
</evidence>
<reference evidence="5 6" key="1">
    <citation type="submission" date="2017-08" db="EMBL/GenBank/DDBJ databases">
        <title>Identification and genetic characteristics of simultaneous BTEX- and naphthalene-degrading Paraburkholderia sp. BN5 isolated from petroleum-contaminated soil.</title>
        <authorList>
            <person name="Lee Y."/>
            <person name="Jeon C.O."/>
        </authorList>
    </citation>
    <scope>NUCLEOTIDE SEQUENCE [LARGE SCALE GENOMIC DNA]</scope>
    <source>
        <strain evidence="5 6">BN5</strain>
        <plasmid evidence="5 6">pBN1</plasmid>
    </source>
</reference>
<evidence type="ECO:0000256" key="2">
    <source>
        <dbReference type="ARBA" id="ARBA00022598"/>
    </source>
</evidence>
<dbReference type="InterPro" id="IPR009081">
    <property type="entry name" value="PP-bd_ACP"/>
</dbReference>
<dbReference type="InterPro" id="IPR042099">
    <property type="entry name" value="ANL_N_sf"/>
</dbReference>
<feature type="domain" description="Carrier" evidence="4">
    <location>
        <begin position="10"/>
        <end position="91"/>
    </location>
</feature>
<keyword evidence="3" id="KW-1133">Transmembrane helix</keyword>
<dbReference type="FunFam" id="3.40.50.12780:FF:000013">
    <property type="entry name" value="Long-chain-fatty-acid--AMP ligase FadD32"/>
    <property type="match status" value="1"/>
</dbReference>
<dbReference type="Proteomes" id="UP000215158">
    <property type="component" value="Plasmid pBN1"/>
</dbReference>
<sequence>MNEDVTRRRSSDAQRLLDIAEAFAAEVGPRGYGPHGVTLNSEFERDLGLDSLARTELLARIEKTLGVHFPVALFEQAKTPGDLLRALERETSRQPGCAFGAAELRAPAGALDPPIEAQTLVEALQWHVSRQPDHTHIVFLDADASSHTMTYSALYEAALRVSSGLRRFRVNPGDTVALMLPTGNDYFACFAGILLAGAIVVPVYPPVQSARIDDHLKRHAAILSDARSRVMIVPSRALGASLLAKARIPTLGEIVTAHQLMGETDIERYVPRAEDVALLQYTSGSTGAPKGVVLTHANLLANIRAMGETARIEEHDIFASWLPLYHDMGLIGAWFGPLYFGIPLILMSPLTFLARPAHWLRAIGHYHATMTAAPNFAYERCTRQIDDADLEGVDLSSLRLAFCGAEPVSAPTMRAFASRFAGHGFRETALNPVYGLAENTLGLAFSDPGRGVRTDCISRTRLADSQRAAKAESPDDVLELVSCGRALPRNQIRIVDVDGNDVSERTVGRIEFRSPSATRGYFQNPEMTARLIHDGWLDTGDLGYMANEELFITGRVKDLVIRAGRHFFPYELEAAVGHLPGVRNGCVAVCGTPDIETGTDRLIVIAETRETAPEVLAAMRTGINEASVALLGAPPEEVALVPPHGILKTSSGKIRHAATMEMYLRSRGNLLPRPAWLQWLGIGANTVRPIGRRVRAAARQTAYGAWCWLVVTLIAIPTWLLTVPHPNVRRNWAIGSRAARLALKLAGIHVTVRGADLIDMARPAIFVANHASYLDGLVLLAAIPMPLGIVAKRELAGGLLMGAFLRAIGTRFVERVDYPRMAEDERELVKQATAGTSLLFFPEGTFVRSAGLRQFRLGAFVAACASRRPVVPIAIAGARVVLPDGQWLPTRADITVTVLPALEPIGDDMKAAAALRDTARDAIAGYCGERILSEISPLETPTRHDKI</sequence>
<dbReference type="InterPro" id="IPR000873">
    <property type="entry name" value="AMP-dep_synth/lig_dom"/>
</dbReference>
<dbReference type="PANTHER" id="PTHR22754:SF32">
    <property type="entry name" value="DISCO-INTERACTING PROTEIN 2"/>
    <property type="match status" value="1"/>
</dbReference>
<dbReference type="InterPro" id="IPR036736">
    <property type="entry name" value="ACP-like_sf"/>
</dbReference>
<dbReference type="Pfam" id="PF00501">
    <property type="entry name" value="AMP-binding"/>
    <property type="match status" value="1"/>
</dbReference>
<dbReference type="SUPFAM" id="SSF47336">
    <property type="entry name" value="ACP-like"/>
    <property type="match status" value="1"/>
</dbReference>
<name>A0A248VW48_9BURK</name>
<comment type="similarity">
    <text evidence="1">Belongs to the ATP-dependent AMP-binding enzyme family.</text>
</comment>
<dbReference type="SMART" id="SM00563">
    <property type="entry name" value="PlsC"/>
    <property type="match status" value="1"/>
</dbReference>
<dbReference type="AlphaFoldDB" id="A0A248VW48"/>
<dbReference type="InterPro" id="IPR020845">
    <property type="entry name" value="AMP-binding_CS"/>
</dbReference>
<feature type="transmembrane region" description="Helical" evidence="3">
    <location>
        <begin position="186"/>
        <end position="204"/>
    </location>
</feature>
<dbReference type="GO" id="GO:0016746">
    <property type="term" value="F:acyltransferase activity"/>
    <property type="evidence" value="ECO:0007669"/>
    <property type="project" value="InterPro"/>
</dbReference>
<dbReference type="CDD" id="cd05931">
    <property type="entry name" value="FAAL"/>
    <property type="match status" value="1"/>
</dbReference>
<evidence type="ECO:0000256" key="1">
    <source>
        <dbReference type="ARBA" id="ARBA00006432"/>
    </source>
</evidence>
<dbReference type="GO" id="GO:0070566">
    <property type="term" value="F:adenylyltransferase activity"/>
    <property type="evidence" value="ECO:0007669"/>
    <property type="project" value="TreeGrafter"/>
</dbReference>
<dbReference type="Gene3D" id="3.30.300.30">
    <property type="match status" value="1"/>
</dbReference>
<dbReference type="PANTHER" id="PTHR22754">
    <property type="entry name" value="DISCO-INTERACTING PROTEIN 2 DIP2 -RELATED"/>
    <property type="match status" value="1"/>
</dbReference>
<dbReference type="PROSITE" id="PS50075">
    <property type="entry name" value="CARRIER"/>
    <property type="match status" value="1"/>
</dbReference>
<dbReference type="SUPFAM" id="SSF69593">
    <property type="entry name" value="Glycerol-3-phosphate (1)-acyltransferase"/>
    <property type="match status" value="1"/>
</dbReference>
<accession>A0A248VW48</accession>
<organism evidence="5 6">
    <name type="scientific">Paraburkholderia aromaticivorans</name>
    <dbReference type="NCBI Taxonomy" id="2026199"/>
    <lineage>
        <taxon>Bacteria</taxon>
        <taxon>Pseudomonadati</taxon>
        <taxon>Pseudomonadota</taxon>
        <taxon>Betaproteobacteria</taxon>
        <taxon>Burkholderiales</taxon>
        <taxon>Burkholderiaceae</taxon>
        <taxon>Paraburkholderia</taxon>
    </lineage>
</organism>
<keyword evidence="3" id="KW-0812">Transmembrane</keyword>
<dbReference type="InterPro" id="IPR040097">
    <property type="entry name" value="FAAL/FAAC"/>
</dbReference>
<dbReference type="SUPFAM" id="SSF56801">
    <property type="entry name" value="Acetyl-CoA synthetase-like"/>
    <property type="match status" value="1"/>
</dbReference>
<dbReference type="GO" id="GO:0071766">
    <property type="term" value="P:Actinobacterium-type cell wall biogenesis"/>
    <property type="evidence" value="ECO:0007669"/>
    <property type="project" value="UniProtKB-ARBA"/>
</dbReference>
<gene>
    <name evidence="5" type="ORF">CJU94_33370</name>
</gene>
<feature type="transmembrane region" description="Helical" evidence="3">
    <location>
        <begin position="702"/>
        <end position="721"/>
    </location>
</feature>
<feature type="transmembrane region" description="Helical" evidence="3">
    <location>
        <begin position="331"/>
        <end position="353"/>
    </location>
</feature>
<dbReference type="Pfam" id="PF01553">
    <property type="entry name" value="Acyltransferase"/>
    <property type="match status" value="1"/>
</dbReference>
<keyword evidence="6" id="KW-1185">Reference proteome</keyword>
<dbReference type="GO" id="GO:0005886">
    <property type="term" value="C:plasma membrane"/>
    <property type="evidence" value="ECO:0007669"/>
    <property type="project" value="TreeGrafter"/>
</dbReference>
<dbReference type="CDD" id="cd07989">
    <property type="entry name" value="LPLAT_AGPAT-like"/>
    <property type="match status" value="1"/>
</dbReference>
<dbReference type="EMBL" id="CP022991">
    <property type="protein sequence ID" value="ASW03123.1"/>
    <property type="molecule type" value="Genomic_DNA"/>
</dbReference>
<dbReference type="Gene3D" id="3.40.50.12780">
    <property type="entry name" value="N-terminal domain of ligase-like"/>
    <property type="match status" value="1"/>
</dbReference>
<dbReference type="PROSITE" id="PS00455">
    <property type="entry name" value="AMP_BINDING"/>
    <property type="match status" value="1"/>
</dbReference>
<dbReference type="Pfam" id="PF00550">
    <property type="entry name" value="PP-binding"/>
    <property type="match status" value="1"/>
</dbReference>
<dbReference type="RefSeq" id="WP_095422956.1">
    <property type="nucleotide sequence ID" value="NZ_CP022991.1"/>
</dbReference>
<geneLocation type="plasmid" evidence="5 6">
    <name>pBN1</name>
</geneLocation>
<dbReference type="InterPro" id="IPR045851">
    <property type="entry name" value="AMP-bd_C_sf"/>
</dbReference>
<dbReference type="OrthoDB" id="6297021at2"/>
<dbReference type="GO" id="GO:0006633">
    <property type="term" value="P:fatty acid biosynthetic process"/>
    <property type="evidence" value="ECO:0007669"/>
    <property type="project" value="TreeGrafter"/>
</dbReference>
<keyword evidence="3" id="KW-0472">Membrane</keyword>
<protein>
    <submittedName>
        <fullName evidence="5">Fatty acyl-AMP ligase</fullName>
    </submittedName>
</protein>
<dbReference type="KEGG" id="parb:CJU94_33370"/>
<evidence type="ECO:0000256" key="3">
    <source>
        <dbReference type="SAM" id="Phobius"/>
    </source>
</evidence>
<evidence type="ECO:0000313" key="6">
    <source>
        <dbReference type="Proteomes" id="UP000215158"/>
    </source>
</evidence>
<dbReference type="Gene3D" id="1.10.1200.10">
    <property type="entry name" value="ACP-like"/>
    <property type="match status" value="1"/>
</dbReference>
<dbReference type="InterPro" id="IPR002123">
    <property type="entry name" value="Plipid/glycerol_acylTrfase"/>
</dbReference>
<dbReference type="GO" id="GO:0016874">
    <property type="term" value="F:ligase activity"/>
    <property type="evidence" value="ECO:0007669"/>
    <property type="project" value="UniProtKB-KW"/>
</dbReference>